<gene>
    <name evidence="1" type="ORF">E2C01_021572</name>
</gene>
<sequence>MFVSVLAYQIVQQTGGCQLARVWGGGRDVGVGCIGGTEEKEEQEAMQQTGETSASMGVRSYVHTELKFALSNMCANYVIHVRLNYYDIRKRKREIAAKLIQLPYIKCRTDQVQHYDSQACPIRFTSFP</sequence>
<evidence type="ECO:0000313" key="2">
    <source>
        <dbReference type="Proteomes" id="UP000324222"/>
    </source>
</evidence>
<protein>
    <submittedName>
        <fullName evidence="1">Uncharacterized protein</fullName>
    </submittedName>
</protein>
<keyword evidence="2" id="KW-1185">Reference proteome</keyword>
<reference evidence="1 2" key="1">
    <citation type="submission" date="2019-05" db="EMBL/GenBank/DDBJ databases">
        <title>Another draft genome of Portunus trituberculatus and its Hox gene families provides insights of decapod evolution.</title>
        <authorList>
            <person name="Jeong J.-H."/>
            <person name="Song I."/>
            <person name="Kim S."/>
            <person name="Choi T."/>
            <person name="Kim D."/>
            <person name="Ryu S."/>
            <person name="Kim W."/>
        </authorList>
    </citation>
    <scope>NUCLEOTIDE SEQUENCE [LARGE SCALE GENOMIC DNA]</scope>
    <source>
        <tissue evidence="1">Muscle</tissue>
    </source>
</reference>
<proteinExistence type="predicted"/>
<dbReference type="AlphaFoldDB" id="A0A5B7E4L7"/>
<accession>A0A5B7E4L7</accession>
<evidence type="ECO:0000313" key="1">
    <source>
        <dbReference type="EMBL" id="MPC28369.1"/>
    </source>
</evidence>
<dbReference type="Proteomes" id="UP000324222">
    <property type="component" value="Unassembled WGS sequence"/>
</dbReference>
<organism evidence="1 2">
    <name type="scientific">Portunus trituberculatus</name>
    <name type="common">Swimming crab</name>
    <name type="synonym">Neptunus trituberculatus</name>
    <dbReference type="NCBI Taxonomy" id="210409"/>
    <lineage>
        <taxon>Eukaryota</taxon>
        <taxon>Metazoa</taxon>
        <taxon>Ecdysozoa</taxon>
        <taxon>Arthropoda</taxon>
        <taxon>Crustacea</taxon>
        <taxon>Multicrustacea</taxon>
        <taxon>Malacostraca</taxon>
        <taxon>Eumalacostraca</taxon>
        <taxon>Eucarida</taxon>
        <taxon>Decapoda</taxon>
        <taxon>Pleocyemata</taxon>
        <taxon>Brachyura</taxon>
        <taxon>Eubrachyura</taxon>
        <taxon>Portunoidea</taxon>
        <taxon>Portunidae</taxon>
        <taxon>Portuninae</taxon>
        <taxon>Portunus</taxon>
    </lineage>
</organism>
<dbReference type="EMBL" id="VSRR010001901">
    <property type="protein sequence ID" value="MPC28369.1"/>
    <property type="molecule type" value="Genomic_DNA"/>
</dbReference>
<name>A0A5B7E4L7_PORTR</name>
<comment type="caution">
    <text evidence="1">The sequence shown here is derived from an EMBL/GenBank/DDBJ whole genome shotgun (WGS) entry which is preliminary data.</text>
</comment>